<organism evidence="1 2">
    <name type="scientific">Dibothriocephalus latus</name>
    <name type="common">Fish tapeworm</name>
    <name type="synonym">Diphyllobothrium latum</name>
    <dbReference type="NCBI Taxonomy" id="60516"/>
    <lineage>
        <taxon>Eukaryota</taxon>
        <taxon>Metazoa</taxon>
        <taxon>Spiralia</taxon>
        <taxon>Lophotrochozoa</taxon>
        <taxon>Platyhelminthes</taxon>
        <taxon>Cestoda</taxon>
        <taxon>Eucestoda</taxon>
        <taxon>Diphyllobothriidea</taxon>
        <taxon>Diphyllobothriidae</taxon>
        <taxon>Dibothriocephalus</taxon>
    </lineage>
</organism>
<protein>
    <submittedName>
        <fullName evidence="1">Uncharacterized protein</fullName>
    </submittedName>
</protein>
<reference evidence="1 2" key="1">
    <citation type="submission" date="2018-11" db="EMBL/GenBank/DDBJ databases">
        <authorList>
            <consortium name="Pathogen Informatics"/>
        </authorList>
    </citation>
    <scope>NUCLEOTIDE SEQUENCE [LARGE SCALE GENOMIC DNA]</scope>
</reference>
<dbReference type="PANTHER" id="PTHR47027">
    <property type="entry name" value="REVERSE TRANSCRIPTASE DOMAIN-CONTAINING PROTEIN"/>
    <property type="match status" value="1"/>
</dbReference>
<accession>A0A3P6T4S9</accession>
<dbReference type="OrthoDB" id="6263895at2759"/>
<sequence>MIMQRLPPGADYNAPRIKIDGAELKNVDIFTYLGSTLSRNTKIDDKVARRISTVSQACGRLQAFVWNRHGLQMSTKLKTYKATVPTKRRK</sequence>
<evidence type="ECO:0000313" key="2">
    <source>
        <dbReference type="Proteomes" id="UP000281553"/>
    </source>
</evidence>
<proteinExistence type="predicted"/>
<dbReference type="Proteomes" id="UP000281553">
    <property type="component" value="Unassembled WGS sequence"/>
</dbReference>
<keyword evidence="2" id="KW-1185">Reference proteome</keyword>
<dbReference type="AlphaFoldDB" id="A0A3P6T4S9"/>
<evidence type="ECO:0000313" key="1">
    <source>
        <dbReference type="EMBL" id="VDK80087.1"/>
    </source>
</evidence>
<gene>
    <name evidence="1" type="ORF">DILT_LOCUS3071</name>
</gene>
<dbReference type="EMBL" id="UYRU01043077">
    <property type="protein sequence ID" value="VDK80087.1"/>
    <property type="molecule type" value="Genomic_DNA"/>
</dbReference>
<dbReference type="PANTHER" id="PTHR47027:SF20">
    <property type="entry name" value="REVERSE TRANSCRIPTASE-LIKE PROTEIN WITH RNA-DIRECTED DNA POLYMERASE DOMAIN"/>
    <property type="match status" value="1"/>
</dbReference>
<name>A0A3P6T4S9_DIBLA</name>